<dbReference type="FunFam" id="3.40.1360.10:FF:000002">
    <property type="entry name" value="DNA primase"/>
    <property type="match status" value="1"/>
</dbReference>
<keyword evidence="6 12" id="KW-0479">Metal-binding</keyword>
<organism evidence="17 18">
    <name type="scientific">Oceanicoccus sagamiensis</name>
    <dbReference type="NCBI Taxonomy" id="716816"/>
    <lineage>
        <taxon>Bacteria</taxon>
        <taxon>Pseudomonadati</taxon>
        <taxon>Pseudomonadota</taxon>
        <taxon>Gammaproteobacteria</taxon>
        <taxon>Cellvibrionales</taxon>
        <taxon>Spongiibacteraceae</taxon>
        <taxon>Oceanicoccus</taxon>
    </lineage>
</organism>
<evidence type="ECO:0000256" key="10">
    <source>
        <dbReference type="ARBA" id="ARBA00023125"/>
    </source>
</evidence>
<dbReference type="SMART" id="SM00400">
    <property type="entry name" value="ZnF_CHCC"/>
    <property type="match status" value="1"/>
</dbReference>
<dbReference type="SUPFAM" id="SSF57783">
    <property type="entry name" value="Zinc beta-ribbon"/>
    <property type="match status" value="1"/>
</dbReference>
<dbReference type="GO" id="GO:0006269">
    <property type="term" value="P:DNA replication, synthesis of primer"/>
    <property type="evidence" value="ECO:0007669"/>
    <property type="project" value="UniProtKB-UniRule"/>
</dbReference>
<dbReference type="PIRSF" id="PIRSF002811">
    <property type="entry name" value="DnaG"/>
    <property type="match status" value="1"/>
</dbReference>
<dbReference type="FunFam" id="3.90.580.10:FF:000001">
    <property type="entry name" value="DNA primase"/>
    <property type="match status" value="1"/>
</dbReference>
<evidence type="ECO:0000256" key="1">
    <source>
        <dbReference type="ARBA" id="ARBA00022478"/>
    </source>
</evidence>
<dbReference type="Pfam" id="PF08275">
    <property type="entry name" value="DNAG_N"/>
    <property type="match status" value="1"/>
</dbReference>
<proteinExistence type="inferred from homology"/>
<dbReference type="Gene3D" id="1.20.50.20">
    <property type="entry name" value="DnaG, RNA polymerase domain, helical bundle"/>
    <property type="match status" value="1"/>
</dbReference>
<name>A0A1X9N8A2_9GAMM</name>
<comment type="catalytic activity">
    <reaction evidence="12">
        <text>ssDNA + n NTP = ssDNA/pppN(pN)n-1 hybrid + (n-1) diphosphate.</text>
        <dbReference type="EC" id="2.7.7.101"/>
    </reaction>
</comment>
<dbReference type="CDD" id="cd03364">
    <property type="entry name" value="TOPRIM_DnaG_primases"/>
    <property type="match status" value="1"/>
</dbReference>
<feature type="zinc finger region" description="CHC2-type" evidence="12 14">
    <location>
        <begin position="40"/>
        <end position="64"/>
    </location>
</feature>
<evidence type="ECO:0000256" key="13">
    <source>
        <dbReference type="PIRNR" id="PIRNR002811"/>
    </source>
</evidence>
<dbReference type="InterPro" id="IPR037068">
    <property type="entry name" value="DNA_primase_core_N_sf"/>
</dbReference>
<dbReference type="InterPro" id="IPR013173">
    <property type="entry name" value="DNA_primase_DnaG_DnaB-bd_dom"/>
</dbReference>
<keyword evidence="2 12" id="KW-0639">Primosome</keyword>
<dbReference type="Pfam" id="PF13155">
    <property type="entry name" value="Toprim_2"/>
    <property type="match status" value="1"/>
</dbReference>
<evidence type="ECO:0000256" key="8">
    <source>
        <dbReference type="ARBA" id="ARBA00022833"/>
    </source>
</evidence>
<sequence>MAGRIPQSFIDDLLDRLDIVEVIDRRVSLKKSGRNFTACCPFHEEKTPSFSVNQEKQFYYCFGCGAGGNALGFIMDYERMDFPRAVEVLADTAGLEVPREASAFQEEPQQKKNIYTMLEKCADFYREQLKRNPQKQRAVDYLRGRGLSGEIARDFDIGYAPPGWDNLLKHLGLNQEDKQLLIDGGMLIEKEEDNKLYDRFRDRIIFPIRDNRGRIIAFGGRVLGDDKPKYLNSPETPVFHKSKELYGLYQSRKANRKLERLLIVEGYMDVVALAQHGVTWAAATLGTATSTEHLKRVFRQCPEVVFCFDGDEAGRKAAKRALESALPAMEDGRQARFLFLPQGEDPDSMVRSIGASDFIRMVDKAEPLEDYLFNSQAEGLELGSLDGRARLSTLAAPLIDQLPDGVFKALMMSSLAERTGLSQEKLTQILQRHQINKQPEPAPDKPEVVATREISPEPRQRAPRFNQQQDSTRDPILYAIALLLHEPKAASHVATPSALSRSEDNNAPLLAAMLELLHKRPDSTSAMLIGHWYGEAWGETLQQLLQLEQFIPGSDIELELKETLQHLERKYHQDQLGDQVDKLLTKDYAQLSDDEKQELKRLLSQKHDL</sequence>
<dbReference type="InterPro" id="IPR050219">
    <property type="entry name" value="DnaG_primase"/>
</dbReference>
<dbReference type="AlphaFoldDB" id="A0A1X9N8A2"/>
<evidence type="ECO:0000256" key="11">
    <source>
        <dbReference type="ARBA" id="ARBA00023163"/>
    </source>
</evidence>
<comment type="cofactor">
    <cofactor evidence="12 13 14">
        <name>Zn(2+)</name>
        <dbReference type="ChEBI" id="CHEBI:29105"/>
    </cofactor>
    <text evidence="12 13 14">Binds 1 zinc ion per monomer.</text>
</comment>
<evidence type="ECO:0000256" key="3">
    <source>
        <dbReference type="ARBA" id="ARBA00022679"/>
    </source>
</evidence>
<dbReference type="InterPro" id="IPR006171">
    <property type="entry name" value="TOPRIM_dom"/>
</dbReference>
<comment type="similarity">
    <text evidence="12 13">Belongs to the DnaG primase family.</text>
</comment>
<dbReference type="InterPro" id="IPR016136">
    <property type="entry name" value="DNA_helicase_N/primase_C"/>
</dbReference>
<gene>
    <name evidence="12" type="primary">dnaG</name>
    <name evidence="17" type="ORF">BST96_09240</name>
</gene>
<dbReference type="Gene3D" id="3.40.1360.10">
    <property type="match status" value="1"/>
</dbReference>
<dbReference type="InterPro" id="IPR030846">
    <property type="entry name" value="DnaG_bac"/>
</dbReference>
<dbReference type="Pfam" id="PF10410">
    <property type="entry name" value="DnaB_bind"/>
    <property type="match status" value="1"/>
</dbReference>
<dbReference type="Pfam" id="PF01807">
    <property type="entry name" value="Zn_ribbon_DnaG"/>
    <property type="match status" value="1"/>
</dbReference>
<evidence type="ECO:0000256" key="2">
    <source>
        <dbReference type="ARBA" id="ARBA00022515"/>
    </source>
</evidence>
<dbReference type="Pfam" id="PF08278">
    <property type="entry name" value="DnaG_DnaB_bind"/>
    <property type="match status" value="1"/>
</dbReference>
<dbReference type="Gene3D" id="1.10.860.10">
    <property type="entry name" value="DNAb Helicase, Chain A"/>
    <property type="match status" value="1"/>
</dbReference>
<dbReference type="GO" id="GO:0000428">
    <property type="term" value="C:DNA-directed RNA polymerase complex"/>
    <property type="evidence" value="ECO:0007669"/>
    <property type="project" value="UniProtKB-KW"/>
</dbReference>
<dbReference type="PANTHER" id="PTHR30313:SF2">
    <property type="entry name" value="DNA PRIMASE"/>
    <property type="match status" value="1"/>
</dbReference>
<dbReference type="HAMAP" id="MF_00974">
    <property type="entry name" value="DNA_primase_DnaG"/>
    <property type="match status" value="1"/>
</dbReference>
<dbReference type="SMART" id="SM00766">
    <property type="entry name" value="DnaG_DnaB_bind"/>
    <property type="match status" value="1"/>
</dbReference>
<comment type="domain">
    <text evidence="12">Contains an N-terminal zinc-binding domain, a central core domain that contains the primase activity, and a C-terminal DnaB-binding domain.</text>
</comment>
<feature type="region of interest" description="Disordered" evidence="15">
    <location>
        <begin position="434"/>
        <end position="470"/>
    </location>
</feature>
<keyword evidence="8 12" id="KW-0862">Zinc</keyword>
<keyword evidence="18" id="KW-1185">Reference proteome</keyword>
<keyword evidence="1 12" id="KW-0240">DNA-directed RNA polymerase</keyword>
<dbReference type="EC" id="2.7.7.101" evidence="12"/>
<dbReference type="Proteomes" id="UP000193450">
    <property type="component" value="Chromosome"/>
</dbReference>
<dbReference type="InterPro" id="IPR006295">
    <property type="entry name" value="DNA_primase_DnaG"/>
</dbReference>
<dbReference type="GO" id="GO:0003677">
    <property type="term" value="F:DNA binding"/>
    <property type="evidence" value="ECO:0007669"/>
    <property type="project" value="UniProtKB-KW"/>
</dbReference>
<reference evidence="17 18" key="1">
    <citation type="submission" date="2016-11" db="EMBL/GenBank/DDBJ databases">
        <title>Trade-off between light-utilization and light-protection in marine flavobacteria.</title>
        <authorList>
            <person name="Kumagai Y."/>
        </authorList>
    </citation>
    <scope>NUCLEOTIDE SEQUENCE [LARGE SCALE GENOMIC DNA]</scope>
    <source>
        <strain evidence="17 18">NBRC 107125</strain>
    </source>
</reference>
<dbReference type="PROSITE" id="PS50880">
    <property type="entry name" value="TOPRIM"/>
    <property type="match status" value="1"/>
</dbReference>
<protein>
    <recommendedName>
        <fullName evidence="12 13">DNA primase</fullName>
        <ecNumber evidence="12">2.7.7.101</ecNumber>
    </recommendedName>
</protein>
<evidence type="ECO:0000256" key="5">
    <source>
        <dbReference type="ARBA" id="ARBA00022705"/>
    </source>
</evidence>
<dbReference type="GO" id="GO:0008270">
    <property type="term" value="F:zinc ion binding"/>
    <property type="evidence" value="ECO:0007669"/>
    <property type="project" value="UniProtKB-UniRule"/>
</dbReference>
<evidence type="ECO:0000313" key="17">
    <source>
        <dbReference type="EMBL" id="ARN74290.1"/>
    </source>
</evidence>
<dbReference type="RefSeq" id="WP_085758428.1">
    <property type="nucleotide sequence ID" value="NZ_CP019343.1"/>
</dbReference>
<dbReference type="PANTHER" id="PTHR30313">
    <property type="entry name" value="DNA PRIMASE"/>
    <property type="match status" value="1"/>
</dbReference>
<accession>A0A1X9N8A2</accession>
<dbReference type="SUPFAM" id="SSF117023">
    <property type="entry name" value="DNA primase DnaG, C-terminal domain"/>
    <property type="match status" value="1"/>
</dbReference>
<evidence type="ECO:0000256" key="4">
    <source>
        <dbReference type="ARBA" id="ARBA00022695"/>
    </source>
</evidence>
<evidence type="ECO:0000256" key="6">
    <source>
        <dbReference type="ARBA" id="ARBA00022723"/>
    </source>
</evidence>
<keyword evidence="4 12" id="KW-0548">Nucleotidyltransferase</keyword>
<dbReference type="Gene3D" id="3.90.980.10">
    <property type="entry name" value="DNA primase, catalytic core, N-terminal domain"/>
    <property type="match status" value="1"/>
</dbReference>
<evidence type="ECO:0000256" key="14">
    <source>
        <dbReference type="PIRSR" id="PIRSR002811-1"/>
    </source>
</evidence>
<keyword evidence="10 12" id="KW-0238">DNA-binding</keyword>
<comment type="function">
    <text evidence="12 13">RNA polymerase that catalyzes the synthesis of short RNA molecules used as primers for DNA polymerase during DNA replication.</text>
</comment>
<dbReference type="NCBIfam" id="TIGR01391">
    <property type="entry name" value="dnaG"/>
    <property type="match status" value="1"/>
</dbReference>
<keyword evidence="7 12" id="KW-0863">Zinc-finger</keyword>
<dbReference type="Gene3D" id="3.90.580.10">
    <property type="entry name" value="Zinc finger, CHC2-type domain"/>
    <property type="match status" value="1"/>
</dbReference>
<dbReference type="EMBL" id="CP019343">
    <property type="protein sequence ID" value="ARN74290.1"/>
    <property type="molecule type" value="Genomic_DNA"/>
</dbReference>
<comment type="subunit">
    <text evidence="12">Monomer. Interacts with DnaB.</text>
</comment>
<evidence type="ECO:0000256" key="12">
    <source>
        <dbReference type="HAMAP-Rule" id="MF_00974"/>
    </source>
</evidence>
<keyword evidence="5 12" id="KW-0235">DNA replication</keyword>
<dbReference type="GO" id="GO:0003899">
    <property type="term" value="F:DNA-directed RNA polymerase activity"/>
    <property type="evidence" value="ECO:0007669"/>
    <property type="project" value="UniProtKB-UniRule"/>
</dbReference>
<dbReference type="SUPFAM" id="SSF56731">
    <property type="entry name" value="DNA primase core"/>
    <property type="match status" value="1"/>
</dbReference>
<dbReference type="InterPro" id="IPR019475">
    <property type="entry name" value="DNA_primase_DnaB-bd"/>
</dbReference>
<keyword evidence="11 12" id="KW-0804">Transcription</keyword>
<dbReference type="KEGG" id="osg:BST96_09240"/>
<keyword evidence="9" id="KW-0460">Magnesium</keyword>
<dbReference type="FunFam" id="3.90.980.10:FF:000001">
    <property type="entry name" value="DNA primase"/>
    <property type="match status" value="1"/>
</dbReference>
<keyword evidence="3 12" id="KW-0808">Transferase</keyword>
<dbReference type="GO" id="GO:1990077">
    <property type="term" value="C:primosome complex"/>
    <property type="evidence" value="ECO:0007669"/>
    <property type="project" value="UniProtKB-KW"/>
</dbReference>
<evidence type="ECO:0000256" key="15">
    <source>
        <dbReference type="SAM" id="MobiDB-lite"/>
    </source>
</evidence>
<dbReference type="InterPro" id="IPR036977">
    <property type="entry name" value="DNA_primase_Znf_CHC2"/>
</dbReference>
<dbReference type="GO" id="GO:0005737">
    <property type="term" value="C:cytoplasm"/>
    <property type="evidence" value="ECO:0007669"/>
    <property type="project" value="TreeGrafter"/>
</dbReference>
<feature type="domain" description="Toprim" evidence="16">
    <location>
        <begin position="259"/>
        <end position="341"/>
    </location>
</feature>
<dbReference type="InterPro" id="IPR002694">
    <property type="entry name" value="Znf_CHC2"/>
</dbReference>
<dbReference type="SMART" id="SM00493">
    <property type="entry name" value="TOPRIM"/>
    <property type="match status" value="1"/>
</dbReference>
<dbReference type="OrthoDB" id="9803773at2"/>
<dbReference type="InterPro" id="IPR013264">
    <property type="entry name" value="DNAG_N"/>
</dbReference>
<evidence type="ECO:0000313" key="18">
    <source>
        <dbReference type="Proteomes" id="UP000193450"/>
    </source>
</evidence>
<dbReference type="STRING" id="716816.BST96_09240"/>
<evidence type="ECO:0000256" key="7">
    <source>
        <dbReference type="ARBA" id="ARBA00022771"/>
    </source>
</evidence>
<evidence type="ECO:0000259" key="16">
    <source>
        <dbReference type="PROSITE" id="PS50880"/>
    </source>
</evidence>
<dbReference type="InterPro" id="IPR034151">
    <property type="entry name" value="TOPRIM_DnaG_bac"/>
</dbReference>
<evidence type="ECO:0000256" key="9">
    <source>
        <dbReference type="ARBA" id="ARBA00022842"/>
    </source>
</evidence>